<gene>
    <name evidence="4" type="ORF">MIZ03_3000</name>
</gene>
<keyword evidence="2" id="KW-0479">Metal-binding</keyword>
<dbReference type="RefSeq" id="WP_223904092.1">
    <property type="nucleotide sequence ID" value="NZ_AP024238.1"/>
</dbReference>
<comment type="similarity">
    <text evidence="1">Belongs to the hemerythrin family.</text>
</comment>
<dbReference type="InterPro" id="IPR012827">
    <property type="entry name" value="Hemerythrin_metal-bd"/>
</dbReference>
<name>A0ABN6D7S5_9BURK</name>
<evidence type="ECO:0000256" key="1">
    <source>
        <dbReference type="ARBA" id="ARBA00010587"/>
    </source>
</evidence>
<dbReference type="Gene3D" id="1.20.120.50">
    <property type="entry name" value="Hemerythrin-like"/>
    <property type="match status" value="1"/>
</dbReference>
<dbReference type="EMBL" id="AP024238">
    <property type="protein sequence ID" value="BCO28104.1"/>
    <property type="molecule type" value="Genomic_DNA"/>
</dbReference>
<proteinExistence type="inferred from homology"/>
<sequence length="125" mass="14413">MKLEWLDSYKMNDVEVDAVREKLFALTNEFLASDDLTVLRPVIVALCKQARLQFEREEALMRRVNFPDMQAHMAQHQLLLDHLIGRSMDVGKGYMNKPAIAELMKDWATRHVPVEDAALAAFLTR</sequence>
<evidence type="ECO:0000313" key="4">
    <source>
        <dbReference type="EMBL" id="BCO28104.1"/>
    </source>
</evidence>
<dbReference type="SUPFAM" id="SSF47188">
    <property type="entry name" value="Hemerythrin-like"/>
    <property type="match status" value="1"/>
</dbReference>
<organism evidence="4 5">
    <name type="scientific">Rhodoferax lithotrophicus</name>
    <dbReference type="NCBI Taxonomy" id="2798804"/>
    <lineage>
        <taxon>Bacteria</taxon>
        <taxon>Pseudomonadati</taxon>
        <taxon>Pseudomonadota</taxon>
        <taxon>Betaproteobacteria</taxon>
        <taxon>Burkholderiales</taxon>
        <taxon>Comamonadaceae</taxon>
        <taxon>Rhodoferax</taxon>
    </lineage>
</organism>
<evidence type="ECO:0000256" key="2">
    <source>
        <dbReference type="ARBA" id="ARBA00022723"/>
    </source>
</evidence>
<evidence type="ECO:0000256" key="3">
    <source>
        <dbReference type="ARBA" id="ARBA00023004"/>
    </source>
</evidence>
<dbReference type="Proteomes" id="UP000824366">
    <property type="component" value="Chromosome"/>
</dbReference>
<accession>A0ABN6D7S5</accession>
<dbReference type="InterPro" id="IPR035938">
    <property type="entry name" value="Hemerythrin-like_sf"/>
</dbReference>
<protein>
    <submittedName>
        <fullName evidence="4">Bacteriohemerythrin</fullName>
    </submittedName>
</protein>
<keyword evidence="3" id="KW-0408">Iron</keyword>
<dbReference type="CDD" id="cd12107">
    <property type="entry name" value="Hemerythrin"/>
    <property type="match status" value="1"/>
</dbReference>
<reference evidence="4 5" key="1">
    <citation type="journal article" date="2021" name="Microbiol. Spectr.">
        <title>A Single Bacterium Capable of Oxidation and Reduction of Iron at Circumneutral pH.</title>
        <authorList>
            <person name="Kato S."/>
            <person name="Ohkuma M."/>
        </authorList>
    </citation>
    <scope>NUCLEOTIDE SEQUENCE [LARGE SCALE GENOMIC DNA]</scope>
    <source>
        <strain evidence="4 5">MIZ03</strain>
    </source>
</reference>
<keyword evidence="5" id="KW-1185">Reference proteome</keyword>
<dbReference type="NCBIfam" id="TIGR02481">
    <property type="entry name" value="hemeryth_dom"/>
    <property type="match status" value="1"/>
</dbReference>
<evidence type="ECO:0000313" key="5">
    <source>
        <dbReference type="Proteomes" id="UP000824366"/>
    </source>
</evidence>